<evidence type="ECO:0000313" key="1">
    <source>
        <dbReference type="EMBL" id="SVA81928.1"/>
    </source>
</evidence>
<reference evidence="1" key="1">
    <citation type="submission" date="2018-05" db="EMBL/GenBank/DDBJ databases">
        <authorList>
            <person name="Lanie J.A."/>
            <person name="Ng W.-L."/>
            <person name="Kazmierczak K.M."/>
            <person name="Andrzejewski T.M."/>
            <person name="Davidsen T.M."/>
            <person name="Wayne K.J."/>
            <person name="Tettelin H."/>
            <person name="Glass J.I."/>
            <person name="Rusch D."/>
            <person name="Podicherti R."/>
            <person name="Tsui H.-C.T."/>
            <person name="Winkler M.E."/>
        </authorList>
    </citation>
    <scope>NUCLEOTIDE SEQUENCE</scope>
</reference>
<dbReference type="AlphaFoldDB" id="A0A381YY30"/>
<protein>
    <submittedName>
        <fullName evidence="1">Uncharacterized protein</fullName>
    </submittedName>
</protein>
<organism evidence="1">
    <name type="scientific">marine metagenome</name>
    <dbReference type="NCBI Taxonomy" id="408172"/>
    <lineage>
        <taxon>unclassified sequences</taxon>
        <taxon>metagenomes</taxon>
        <taxon>ecological metagenomes</taxon>
    </lineage>
</organism>
<name>A0A381YY30_9ZZZZ</name>
<dbReference type="Gene3D" id="3.40.50.2000">
    <property type="entry name" value="Glycogen Phosphorylase B"/>
    <property type="match status" value="1"/>
</dbReference>
<sequence length="82" mass="9148">MKTPAIVFFGPTVGEFGYPPFLKESKIMETKEKLSCRPCSRDGRGKCSNPDKLRCLTSITPEMVLSIIPELNNQNSEKLNGK</sequence>
<accession>A0A381YY30</accession>
<dbReference type="SUPFAM" id="SSF53756">
    <property type="entry name" value="UDP-Glycosyltransferase/glycogen phosphorylase"/>
    <property type="match status" value="1"/>
</dbReference>
<gene>
    <name evidence="1" type="ORF">METZ01_LOCUS134782</name>
</gene>
<proteinExistence type="predicted"/>
<dbReference type="EMBL" id="UINC01019355">
    <property type="protein sequence ID" value="SVA81928.1"/>
    <property type="molecule type" value="Genomic_DNA"/>
</dbReference>